<dbReference type="InterPro" id="IPR011990">
    <property type="entry name" value="TPR-like_helical_dom_sf"/>
</dbReference>
<dbReference type="Pfam" id="PF14559">
    <property type="entry name" value="TPR_19"/>
    <property type="match status" value="1"/>
</dbReference>
<dbReference type="Gene3D" id="1.25.40.10">
    <property type="entry name" value="Tetratricopeptide repeat domain"/>
    <property type="match status" value="1"/>
</dbReference>
<accession>A0ABT3R8Z7</accession>
<dbReference type="InterPro" id="IPR019734">
    <property type="entry name" value="TPR_rpt"/>
</dbReference>
<comment type="caution">
    <text evidence="2">The sequence shown here is derived from an EMBL/GenBank/DDBJ whole genome shotgun (WGS) entry which is preliminary data.</text>
</comment>
<evidence type="ECO:0000313" key="3">
    <source>
        <dbReference type="Proteomes" id="UP001300261"/>
    </source>
</evidence>
<dbReference type="SMART" id="SM00028">
    <property type="entry name" value="TPR"/>
    <property type="match status" value="3"/>
</dbReference>
<organism evidence="2 3">
    <name type="scientific">Roseibium salinum</name>
    <dbReference type="NCBI Taxonomy" id="1604349"/>
    <lineage>
        <taxon>Bacteria</taxon>
        <taxon>Pseudomonadati</taxon>
        <taxon>Pseudomonadota</taxon>
        <taxon>Alphaproteobacteria</taxon>
        <taxon>Hyphomicrobiales</taxon>
        <taxon>Stappiaceae</taxon>
        <taxon>Roseibium</taxon>
    </lineage>
</organism>
<keyword evidence="3" id="KW-1185">Reference proteome</keyword>
<evidence type="ECO:0000313" key="2">
    <source>
        <dbReference type="EMBL" id="MCX2725642.1"/>
    </source>
</evidence>
<dbReference type="Proteomes" id="UP001300261">
    <property type="component" value="Unassembled WGS sequence"/>
</dbReference>
<keyword evidence="1" id="KW-0802">TPR repeat</keyword>
<dbReference type="SUPFAM" id="SSF48452">
    <property type="entry name" value="TPR-like"/>
    <property type="match status" value="1"/>
</dbReference>
<proteinExistence type="predicted"/>
<evidence type="ECO:0000256" key="1">
    <source>
        <dbReference type="PROSITE-ProRule" id="PRU00339"/>
    </source>
</evidence>
<dbReference type="PROSITE" id="PS50005">
    <property type="entry name" value="TPR"/>
    <property type="match status" value="2"/>
</dbReference>
<dbReference type="RefSeq" id="WP_265966725.1">
    <property type="nucleotide sequence ID" value="NZ_JAPEVI010000003.1"/>
</dbReference>
<name>A0ABT3R8Z7_9HYPH</name>
<gene>
    <name evidence="2" type="ORF">ON753_25340</name>
</gene>
<reference evidence="2 3" key="1">
    <citation type="journal article" date="2016" name="Int. J. Syst. Evol. Microbiol.">
        <title>Labrenzia salina sp. nov., isolated from the rhizosphere of the halophyte Arthrocnemum macrostachyum.</title>
        <authorList>
            <person name="Camacho M."/>
            <person name="Redondo-Gomez S."/>
            <person name="Rodriguez-Llorente I."/>
            <person name="Rohde M."/>
            <person name="Sproer C."/>
            <person name="Schumann P."/>
            <person name="Klenk H.P."/>
            <person name="Montero-Calasanz M.D.C."/>
        </authorList>
    </citation>
    <scope>NUCLEOTIDE SEQUENCE [LARGE SCALE GENOMIC DNA]</scope>
    <source>
        <strain evidence="2 3">DSM 29163</strain>
    </source>
</reference>
<dbReference type="EMBL" id="JAPEVI010000003">
    <property type="protein sequence ID" value="MCX2725642.1"/>
    <property type="molecule type" value="Genomic_DNA"/>
</dbReference>
<sequence>MGMQIIGKGAVLAATILILVGCQSGEFGEYSSFGDSAASVKDLPDVSYYRDDELLAQGNVQFKEKNYGKSYAIYKRAVEVYPKDPAAWLGYAASADMIGRFDNADQGYQRLAQMVPNRPEYLNNRGYSHLLRGDLLVARRYFLKAYEIDPSNEVTANNLELMRNSVSFAKRG</sequence>
<protein>
    <submittedName>
        <fullName evidence="2">Tetratricopeptide repeat protein</fullName>
    </submittedName>
</protein>
<feature type="repeat" description="TPR" evidence="1">
    <location>
        <begin position="119"/>
        <end position="152"/>
    </location>
</feature>
<feature type="repeat" description="TPR" evidence="1">
    <location>
        <begin position="51"/>
        <end position="84"/>
    </location>
</feature>